<protein>
    <recommendedName>
        <fullName evidence="2">CarD-like/TRCF RNAP-interacting domain-containing protein</fullName>
    </recommendedName>
</protein>
<dbReference type="AlphaFoldDB" id="A0A5B8BZW4"/>
<feature type="region of interest" description="Disordered" evidence="1">
    <location>
        <begin position="1"/>
        <end position="21"/>
    </location>
</feature>
<dbReference type="Pfam" id="PF02559">
    <property type="entry name" value="CarD_TRCF_RID"/>
    <property type="match status" value="1"/>
</dbReference>
<evidence type="ECO:0000259" key="2">
    <source>
        <dbReference type="SMART" id="SM01058"/>
    </source>
</evidence>
<dbReference type="Pfam" id="PF21095">
    <property type="entry name" value="CarD_C"/>
    <property type="match status" value="1"/>
</dbReference>
<evidence type="ECO:0000313" key="4">
    <source>
        <dbReference type="Proteomes" id="UP000314616"/>
    </source>
</evidence>
<dbReference type="EMBL" id="CP040915">
    <property type="protein sequence ID" value="QDC23758.1"/>
    <property type="molecule type" value="Genomic_DNA"/>
</dbReference>
<accession>A0A5B8BZW4</accession>
<dbReference type="InterPro" id="IPR052531">
    <property type="entry name" value="CarD-like_regulator"/>
</dbReference>
<dbReference type="KEGG" id="gyu:FE374_03145"/>
<dbReference type="InterPro" id="IPR036101">
    <property type="entry name" value="CarD-like/TRCF_RID_sf"/>
</dbReference>
<dbReference type="InterPro" id="IPR003711">
    <property type="entry name" value="CarD-like/TRCF_RID"/>
</dbReference>
<feature type="compositionally biased region" description="Basic residues" evidence="1">
    <location>
        <begin position="101"/>
        <end position="112"/>
    </location>
</feature>
<dbReference type="OrthoDB" id="4966216at2"/>
<name>A0A5B8BZW4_9MICO</name>
<feature type="domain" description="CarD-like/TRCF RNAP-interacting" evidence="2">
    <location>
        <begin position="117"/>
        <end position="227"/>
    </location>
</feature>
<dbReference type="SUPFAM" id="SSF141259">
    <property type="entry name" value="CarD-like"/>
    <property type="match status" value="1"/>
</dbReference>
<dbReference type="SMART" id="SM01058">
    <property type="entry name" value="CarD_TRCF"/>
    <property type="match status" value="1"/>
</dbReference>
<dbReference type="PANTHER" id="PTHR38447">
    <property type="entry name" value="TRANSCRIPTION FACTOR YDEB-RELATED"/>
    <property type="match status" value="1"/>
</dbReference>
<proteinExistence type="predicted"/>
<dbReference type="Gene3D" id="2.40.10.170">
    <property type="match status" value="1"/>
</dbReference>
<organism evidence="3 4">
    <name type="scientific">Georgenia yuyongxinii</name>
    <dbReference type="NCBI Taxonomy" id="2589797"/>
    <lineage>
        <taxon>Bacteria</taxon>
        <taxon>Bacillati</taxon>
        <taxon>Actinomycetota</taxon>
        <taxon>Actinomycetes</taxon>
        <taxon>Micrococcales</taxon>
        <taxon>Bogoriellaceae</taxon>
        <taxon>Georgenia</taxon>
    </lineage>
</organism>
<dbReference type="Gene3D" id="1.20.58.1290">
    <property type="entry name" value="CarD-like, C-terminal domain"/>
    <property type="match status" value="1"/>
</dbReference>
<reference evidence="3 4" key="1">
    <citation type="submission" date="2019-05" db="EMBL/GenBank/DDBJ databases">
        <title>Georgenia *** sp. nov., and Georgenia *** sp. nov., isolated from the intestinal contents of plateau pika (Ochotona curzoniae) in the Qinghai-Tibet plateau of China.</title>
        <authorList>
            <person name="Tian Z."/>
        </authorList>
    </citation>
    <scope>NUCLEOTIDE SEQUENCE [LARGE SCALE GENOMIC DNA]</scope>
    <source>
        <strain evidence="3 4">Z443</strain>
    </source>
</reference>
<dbReference type="Proteomes" id="UP000314616">
    <property type="component" value="Chromosome"/>
</dbReference>
<dbReference type="InterPro" id="IPR048792">
    <property type="entry name" value="CarD_C"/>
</dbReference>
<gene>
    <name evidence="3" type="ORF">FE374_03145</name>
</gene>
<evidence type="ECO:0000313" key="3">
    <source>
        <dbReference type="EMBL" id="QDC23758.1"/>
    </source>
</evidence>
<dbReference type="InterPro" id="IPR042215">
    <property type="entry name" value="CarD-like_C"/>
</dbReference>
<dbReference type="PANTHER" id="PTHR38447:SF1">
    <property type="entry name" value="RNA POLYMERASE-BINDING TRANSCRIPTION FACTOR CARD"/>
    <property type="match status" value="1"/>
</dbReference>
<dbReference type="GO" id="GO:0009303">
    <property type="term" value="P:rRNA transcription"/>
    <property type="evidence" value="ECO:0007669"/>
    <property type="project" value="TreeGrafter"/>
</dbReference>
<evidence type="ECO:0000256" key="1">
    <source>
        <dbReference type="SAM" id="MobiDB-lite"/>
    </source>
</evidence>
<feature type="region of interest" description="Disordered" evidence="1">
    <location>
        <begin position="77"/>
        <end position="112"/>
    </location>
</feature>
<sequence length="288" mass="31890">MSDGGTTARPPAPRRRMVRADRRAVRGGRVTDGARDCDASRTGYVRPWSGRIDRPARRGKRVHPVWRRRPLRSRRVCPDPAVRGSAGWRDDCPAPTSRSGGRGRVRRSHTRRTQHMQFSAGQVVVHPHHGPATITEITTRILRGVPTNYLSLQVHRTNLVVAVPMDKVDEVGVRAVFDRGQIESLFEVLQAASGQEEEQWSRRQKANHEKLLTGDLFAAAGVVRDLTRRLDTKGLSWGEKDMLRDARKPLLAEIALSLDLSDDEAVAALDAAIVGEPAPQRDLVAVAG</sequence>